<keyword evidence="4" id="KW-1185">Reference proteome</keyword>
<evidence type="ECO:0000313" key="2">
    <source>
        <dbReference type="EMBL" id="KFC18535.1"/>
    </source>
</evidence>
<keyword evidence="1" id="KW-1133">Transmembrane helix</keyword>
<accession>A0A085BKY6</accession>
<dbReference type="STRING" id="421072.SAMN04488097_2902"/>
<reference evidence="3 4" key="1">
    <citation type="submission" date="2014-07" db="EMBL/GenBank/DDBJ databases">
        <title>Epilithonimonas lactis LMG 22401 Genome.</title>
        <authorList>
            <person name="Pipes S.E."/>
            <person name="Stropko S.J."/>
        </authorList>
    </citation>
    <scope>NUCLEOTIDE SEQUENCE [LARGE SCALE GENOMIC DNA]</scope>
    <source>
        <strain evidence="3 4">LMG 24401</strain>
    </source>
</reference>
<comment type="caution">
    <text evidence="3">The sequence shown here is derived from an EMBL/GenBank/DDBJ whole genome shotgun (WGS) entry which is preliminary data.</text>
</comment>
<dbReference type="EMBL" id="JPLY01000001">
    <property type="protein sequence ID" value="KFC23131.1"/>
    <property type="molecule type" value="Genomic_DNA"/>
</dbReference>
<organism evidence="3 4">
    <name type="scientific">Epilithonimonas lactis</name>
    <dbReference type="NCBI Taxonomy" id="421072"/>
    <lineage>
        <taxon>Bacteria</taxon>
        <taxon>Pseudomonadati</taxon>
        <taxon>Bacteroidota</taxon>
        <taxon>Flavobacteriia</taxon>
        <taxon>Flavobacteriales</taxon>
        <taxon>Weeksellaceae</taxon>
        <taxon>Chryseobacterium group</taxon>
        <taxon>Epilithonimonas</taxon>
    </lineage>
</organism>
<evidence type="ECO:0000256" key="1">
    <source>
        <dbReference type="SAM" id="Phobius"/>
    </source>
</evidence>
<keyword evidence="1" id="KW-0472">Membrane</keyword>
<dbReference type="Proteomes" id="UP000028623">
    <property type="component" value="Unassembled WGS sequence"/>
</dbReference>
<evidence type="ECO:0000313" key="4">
    <source>
        <dbReference type="Proteomes" id="UP000028623"/>
    </source>
</evidence>
<keyword evidence="1" id="KW-0812">Transmembrane</keyword>
<dbReference type="AlphaFoldDB" id="A0A085BKY6"/>
<sequence>MYIIIAVILVLVVIFLINSSKLEGFRSKRGRTLEFFISLISTFIGFFFALSLNTMLADINQKENLVKLLDATNLSLENSEMKTKGMYLNPAKSGVDVSEIIQYSPLEIPKLYTNLETNSLVSDYFLSNAFQAYILCNDNLQTFVKGANAANASSEKKTLILEKYLAYLSLAKQVNTLEIKRLNGEISESDENAELQKLTKRIINNQ</sequence>
<dbReference type="EMBL" id="JPLY01000006">
    <property type="protein sequence ID" value="KFC18535.1"/>
    <property type="molecule type" value="Genomic_DNA"/>
</dbReference>
<name>A0A085BKY6_9FLAO</name>
<dbReference type="eggNOG" id="ENOG5033PYY">
    <property type="taxonomic scope" value="Bacteria"/>
</dbReference>
<protein>
    <submittedName>
        <fullName evidence="3">Uncharacterized protein</fullName>
    </submittedName>
</protein>
<gene>
    <name evidence="3" type="ORF">IO89_00535</name>
    <name evidence="2" type="ORF">IO89_16905</name>
</gene>
<dbReference type="RefSeq" id="WP_034972805.1">
    <property type="nucleotide sequence ID" value="NZ_FOFI01000003.1"/>
</dbReference>
<dbReference type="OrthoDB" id="1249896at2"/>
<proteinExistence type="predicted"/>
<feature type="transmembrane region" description="Helical" evidence="1">
    <location>
        <begin position="35"/>
        <end position="57"/>
    </location>
</feature>
<evidence type="ECO:0000313" key="3">
    <source>
        <dbReference type="EMBL" id="KFC23131.1"/>
    </source>
</evidence>